<dbReference type="AlphaFoldDB" id="A0A163CXY0"/>
<evidence type="ECO:0000313" key="3">
    <source>
        <dbReference type="Proteomes" id="UP000076625"/>
    </source>
</evidence>
<dbReference type="OrthoDB" id="8885114at2"/>
<evidence type="ECO:0000313" key="2">
    <source>
        <dbReference type="EMBL" id="KZE33441.1"/>
    </source>
</evidence>
<proteinExistence type="predicted"/>
<dbReference type="STRING" id="1452487.AVW16_07810"/>
<dbReference type="PANTHER" id="PTHR35936:SF35">
    <property type="entry name" value="L-CYSTINE-BINDING PROTEIN TCYJ"/>
    <property type="match status" value="1"/>
</dbReference>
<feature type="signal peptide" evidence="1">
    <location>
        <begin position="1"/>
        <end position="21"/>
    </location>
</feature>
<feature type="chain" id="PRO_5007842145" evidence="1">
    <location>
        <begin position="22"/>
        <end position="246"/>
    </location>
</feature>
<protein>
    <submittedName>
        <fullName evidence="2">Uncharacterized protein</fullName>
    </submittedName>
</protein>
<dbReference type="PANTHER" id="PTHR35936">
    <property type="entry name" value="MEMBRANE-BOUND LYTIC MUREIN TRANSGLYCOSYLASE F"/>
    <property type="match status" value="1"/>
</dbReference>
<sequence>MKRFTWGVVAAWAGVAAAAPAAPVEVSVGLFDGRLPPFVIGDGPTRRGVYPDLLDALSRQTGWRFVARYYPRQRLEALSQQGVLDARMGVAPAWFPPGTLGVYSAPFAESVDLLCFQPGTGRPVRRAEDLAGLAVGGVAGFRYPFLEAAFAAGTVRRDDSVSEAAMLERFAARRFPVMIVKRQALRRWRAESPANRCDVGAEIGREPVTFRLHPSRAELLPELNRAIRALRQDGTLARIYARYQAD</sequence>
<comment type="caution">
    <text evidence="2">The sequence shown here is derived from an EMBL/GenBank/DDBJ whole genome shotgun (WGS) entry which is preliminary data.</text>
</comment>
<dbReference type="SUPFAM" id="SSF53850">
    <property type="entry name" value="Periplasmic binding protein-like II"/>
    <property type="match status" value="1"/>
</dbReference>
<dbReference type="Gene3D" id="3.40.190.10">
    <property type="entry name" value="Periplasmic binding protein-like II"/>
    <property type="match status" value="2"/>
</dbReference>
<keyword evidence="1" id="KW-0732">Signal</keyword>
<dbReference type="EMBL" id="LQQU01000013">
    <property type="protein sequence ID" value="KZE33441.1"/>
    <property type="molecule type" value="Genomic_DNA"/>
</dbReference>
<gene>
    <name evidence="2" type="ORF">AVW16_07810</name>
</gene>
<accession>A0A163CXY0</accession>
<evidence type="ECO:0000256" key="1">
    <source>
        <dbReference type="SAM" id="SignalP"/>
    </source>
</evidence>
<dbReference type="Proteomes" id="UP000076625">
    <property type="component" value="Unassembled WGS sequence"/>
</dbReference>
<dbReference type="RefSeq" id="WP_066610725.1">
    <property type="nucleotide sequence ID" value="NZ_LQQU01000013.1"/>
</dbReference>
<organism evidence="2 3">
    <name type="scientific">Crenobacter luteus</name>
    <dbReference type="NCBI Taxonomy" id="1452487"/>
    <lineage>
        <taxon>Bacteria</taxon>
        <taxon>Pseudomonadati</taxon>
        <taxon>Pseudomonadota</taxon>
        <taxon>Betaproteobacteria</taxon>
        <taxon>Neisseriales</taxon>
        <taxon>Neisseriaceae</taxon>
        <taxon>Crenobacter</taxon>
    </lineage>
</organism>
<reference evidence="3" key="1">
    <citation type="submission" date="2016-01" db="EMBL/GenBank/DDBJ databases">
        <title>Draft genome of Chromobacterium sp. F49.</title>
        <authorList>
            <person name="Hong K.W."/>
        </authorList>
    </citation>
    <scope>NUCLEOTIDE SEQUENCE [LARGE SCALE GENOMIC DNA]</scope>
    <source>
        <strain evidence="3">CN10</strain>
    </source>
</reference>
<keyword evidence="3" id="KW-1185">Reference proteome</keyword>
<name>A0A163CXY0_9NEIS</name>